<gene>
    <name evidence="4" type="ORF">PVAND_002949</name>
</gene>
<protein>
    <recommendedName>
        <fullName evidence="2">Galectin</fullName>
    </recommendedName>
</protein>
<organism evidence="4 5">
    <name type="scientific">Polypedilum vanderplanki</name>
    <name type="common">Sleeping chironomid midge</name>
    <dbReference type="NCBI Taxonomy" id="319348"/>
    <lineage>
        <taxon>Eukaryota</taxon>
        <taxon>Metazoa</taxon>
        <taxon>Ecdysozoa</taxon>
        <taxon>Arthropoda</taxon>
        <taxon>Hexapoda</taxon>
        <taxon>Insecta</taxon>
        <taxon>Pterygota</taxon>
        <taxon>Neoptera</taxon>
        <taxon>Endopterygota</taxon>
        <taxon>Diptera</taxon>
        <taxon>Nematocera</taxon>
        <taxon>Chironomoidea</taxon>
        <taxon>Chironomidae</taxon>
        <taxon>Chironominae</taxon>
        <taxon>Polypedilum</taxon>
        <taxon>Polypedilum</taxon>
    </lineage>
</organism>
<proteinExistence type="predicted"/>
<evidence type="ECO:0000256" key="1">
    <source>
        <dbReference type="ARBA" id="ARBA00022734"/>
    </source>
</evidence>
<reference evidence="4" key="1">
    <citation type="submission" date="2021-03" db="EMBL/GenBank/DDBJ databases">
        <title>Chromosome level genome of the anhydrobiotic midge Polypedilum vanderplanki.</title>
        <authorList>
            <person name="Yoshida Y."/>
            <person name="Kikawada T."/>
            <person name="Gusev O."/>
        </authorList>
    </citation>
    <scope>NUCLEOTIDE SEQUENCE</scope>
    <source>
        <strain evidence="4">NIAS01</strain>
        <tissue evidence="4">Whole body or cell culture</tissue>
    </source>
</reference>
<dbReference type="OrthoDB" id="6251307at2759"/>
<accession>A0A9J6BSL4</accession>
<dbReference type="Gene3D" id="2.60.120.200">
    <property type="match status" value="2"/>
</dbReference>
<dbReference type="InterPro" id="IPR044156">
    <property type="entry name" value="Galectin-like"/>
</dbReference>
<sequence length="321" mass="36264">MFNFTEVLSDFVKVGHVFVISGYSNDHANSLSVLLSTGKSNDANVALSLVSNFSQNRIIRSAFVNGSFVGEETSDNMNLMCENPMPLKVGQQFTFCILVGDDRFHIAINDNPFCTYKYQMPVQQIRSLIVMGDVESLVKVNHMQMFPYIFPNIRSDYDELAFEGFIPREYSPGSLVTVGGIVNGKSDGEFTIMFVEDETTRQLVHFNVRFDEQCVVMNSMVDEEGWSDNEIRSDHMPIYIGQPFKVGFAFTNSQVKVAVNGSHLMDFPLSAIEMEENESLWSNLTGFRVKNGADMNVQINSVEHIQMNNENCNDFESYCIL</sequence>
<keyword evidence="5" id="KW-1185">Reference proteome</keyword>
<dbReference type="PANTHER" id="PTHR11346:SF147">
    <property type="entry name" value="GALECTIN"/>
    <property type="match status" value="1"/>
</dbReference>
<evidence type="ECO:0000259" key="3">
    <source>
        <dbReference type="PROSITE" id="PS51304"/>
    </source>
</evidence>
<dbReference type="Proteomes" id="UP001107558">
    <property type="component" value="Chromosome 3"/>
</dbReference>
<dbReference type="PANTHER" id="PTHR11346">
    <property type="entry name" value="GALECTIN"/>
    <property type="match status" value="1"/>
</dbReference>
<dbReference type="SMART" id="SM00908">
    <property type="entry name" value="Gal-bind_lectin"/>
    <property type="match status" value="2"/>
</dbReference>
<dbReference type="InterPro" id="IPR001079">
    <property type="entry name" value="Galectin_CRD"/>
</dbReference>
<dbReference type="SUPFAM" id="SSF49899">
    <property type="entry name" value="Concanavalin A-like lectins/glucanases"/>
    <property type="match status" value="2"/>
</dbReference>
<evidence type="ECO:0000256" key="2">
    <source>
        <dbReference type="RuleBase" id="RU102079"/>
    </source>
</evidence>
<keyword evidence="1 2" id="KW-0430">Lectin</keyword>
<dbReference type="PROSITE" id="PS51304">
    <property type="entry name" value="GALECTIN"/>
    <property type="match status" value="2"/>
</dbReference>
<feature type="domain" description="Galectin" evidence="3">
    <location>
        <begin position="4"/>
        <end position="143"/>
    </location>
</feature>
<dbReference type="EMBL" id="JADBJN010000003">
    <property type="protein sequence ID" value="KAG5672860.1"/>
    <property type="molecule type" value="Genomic_DNA"/>
</dbReference>
<dbReference type="CDD" id="cd00070">
    <property type="entry name" value="GLECT"/>
    <property type="match status" value="1"/>
</dbReference>
<name>A0A9J6BSL4_POLVA</name>
<dbReference type="Pfam" id="PF00337">
    <property type="entry name" value="Gal-bind_lectin"/>
    <property type="match status" value="2"/>
</dbReference>
<dbReference type="GO" id="GO:0030246">
    <property type="term" value="F:carbohydrate binding"/>
    <property type="evidence" value="ECO:0007669"/>
    <property type="project" value="UniProtKB-UniRule"/>
</dbReference>
<dbReference type="InterPro" id="IPR013320">
    <property type="entry name" value="ConA-like_dom_sf"/>
</dbReference>
<dbReference type="SMART" id="SM00276">
    <property type="entry name" value="GLECT"/>
    <property type="match status" value="2"/>
</dbReference>
<feature type="domain" description="Galectin" evidence="3">
    <location>
        <begin position="162"/>
        <end position="305"/>
    </location>
</feature>
<dbReference type="AlphaFoldDB" id="A0A9J6BSL4"/>
<evidence type="ECO:0000313" key="5">
    <source>
        <dbReference type="Proteomes" id="UP001107558"/>
    </source>
</evidence>
<comment type="caution">
    <text evidence="4">The sequence shown here is derived from an EMBL/GenBank/DDBJ whole genome shotgun (WGS) entry which is preliminary data.</text>
</comment>
<evidence type="ECO:0000313" key="4">
    <source>
        <dbReference type="EMBL" id="KAG5672860.1"/>
    </source>
</evidence>